<sequence length="154" mass="17499">MRCELPLLLVMLVLVASSGTPTKRLDKLIELLDGMKSHETWKTEENALFGASREAAASKWMAKTNEEYREWTRRSSLVYWDYMTNLTDENADKTSVVSNQLSDWLRIAIEEGKDHATQSTAQWDSSLVRQLNTLSNLQGTPVAKESATQKYIIT</sequence>
<dbReference type="EMBL" id="KB312450">
    <property type="protein sequence ID" value="ELT87207.1"/>
    <property type="molecule type" value="Genomic_DNA"/>
</dbReference>
<dbReference type="GO" id="GO:0006508">
    <property type="term" value="P:proteolysis"/>
    <property type="evidence" value="ECO:0007669"/>
    <property type="project" value="InterPro"/>
</dbReference>
<dbReference type="Pfam" id="PF01401">
    <property type="entry name" value="Peptidase_M2"/>
    <property type="match status" value="1"/>
</dbReference>
<dbReference type="SUPFAM" id="SSF55486">
    <property type="entry name" value="Metalloproteases ('zincins'), catalytic domain"/>
    <property type="match status" value="1"/>
</dbReference>
<dbReference type="GO" id="GO:0008237">
    <property type="term" value="F:metallopeptidase activity"/>
    <property type="evidence" value="ECO:0007669"/>
    <property type="project" value="InterPro"/>
</dbReference>
<comment type="similarity">
    <text evidence="1">Belongs to the peptidase M2 family.</text>
</comment>
<dbReference type="GO" id="GO:0008241">
    <property type="term" value="F:peptidyl-dipeptidase activity"/>
    <property type="evidence" value="ECO:0007669"/>
    <property type="project" value="InterPro"/>
</dbReference>
<feature type="chain" id="PRO_5008786601" description="SXP/RAL-2 family protein Ani s 5-like cation-binding domain-containing protein" evidence="5">
    <location>
        <begin position="20"/>
        <end position="154"/>
    </location>
</feature>
<evidence type="ECO:0000313" key="8">
    <source>
        <dbReference type="Proteomes" id="UP000014760"/>
    </source>
</evidence>
<proteinExistence type="inferred from homology"/>
<reference evidence="7" key="3">
    <citation type="submission" date="2015-06" db="UniProtKB">
        <authorList>
            <consortium name="EnsemblMetazoa"/>
        </authorList>
    </citation>
    <scope>IDENTIFICATION</scope>
</reference>
<name>R7T3C6_CAPTE</name>
<protein>
    <recommendedName>
        <fullName evidence="9">SXP/RAL-2 family protein Ani s 5-like cation-binding domain-containing protein</fullName>
    </recommendedName>
</protein>
<reference evidence="6 8" key="2">
    <citation type="journal article" date="2013" name="Nature">
        <title>Insights into bilaterian evolution from three spiralian genomes.</title>
        <authorList>
            <person name="Simakov O."/>
            <person name="Marletaz F."/>
            <person name="Cho S.J."/>
            <person name="Edsinger-Gonzales E."/>
            <person name="Havlak P."/>
            <person name="Hellsten U."/>
            <person name="Kuo D.H."/>
            <person name="Larsson T."/>
            <person name="Lv J."/>
            <person name="Arendt D."/>
            <person name="Savage R."/>
            <person name="Osoegawa K."/>
            <person name="de Jong P."/>
            <person name="Grimwood J."/>
            <person name="Chapman J.A."/>
            <person name="Shapiro H."/>
            <person name="Aerts A."/>
            <person name="Otillar R.P."/>
            <person name="Terry A.Y."/>
            <person name="Boore J.L."/>
            <person name="Grigoriev I.V."/>
            <person name="Lindberg D.R."/>
            <person name="Seaver E.C."/>
            <person name="Weisblat D.A."/>
            <person name="Putnam N.H."/>
            <person name="Rokhsar D.S."/>
        </authorList>
    </citation>
    <scope>NUCLEOTIDE SEQUENCE</scope>
    <source>
        <strain evidence="6 8">I ESC-2004</strain>
    </source>
</reference>
<keyword evidence="8" id="KW-1185">Reference proteome</keyword>
<accession>R7T3C6</accession>
<feature type="signal peptide" evidence="5">
    <location>
        <begin position="1"/>
        <end position="19"/>
    </location>
</feature>
<keyword evidence="3" id="KW-1015">Disulfide bond</keyword>
<evidence type="ECO:0000256" key="1">
    <source>
        <dbReference type="ARBA" id="ARBA00008139"/>
    </source>
</evidence>
<dbReference type="InterPro" id="IPR001548">
    <property type="entry name" value="Peptidase_M2"/>
</dbReference>
<keyword evidence="2 5" id="KW-0732">Signal</keyword>
<evidence type="ECO:0000313" key="7">
    <source>
        <dbReference type="EnsemblMetazoa" id="CapteP194849"/>
    </source>
</evidence>
<keyword evidence="4" id="KW-0325">Glycoprotein</keyword>
<dbReference type="GO" id="GO:0016020">
    <property type="term" value="C:membrane"/>
    <property type="evidence" value="ECO:0007669"/>
    <property type="project" value="InterPro"/>
</dbReference>
<dbReference type="EnsemblMetazoa" id="CapteT194849">
    <property type="protein sequence ID" value="CapteP194849"/>
    <property type="gene ID" value="CapteG194849"/>
</dbReference>
<evidence type="ECO:0000256" key="2">
    <source>
        <dbReference type="ARBA" id="ARBA00022729"/>
    </source>
</evidence>
<evidence type="ECO:0008006" key="9">
    <source>
        <dbReference type="Google" id="ProtNLM"/>
    </source>
</evidence>
<dbReference type="HOGENOM" id="CLU_1705942_0_0_1"/>
<organism evidence="6">
    <name type="scientific">Capitella teleta</name>
    <name type="common">Polychaete worm</name>
    <dbReference type="NCBI Taxonomy" id="283909"/>
    <lineage>
        <taxon>Eukaryota</taxon>
        <taxon>Metazoa</taxon>
        <taxon>Spiralia</taxon>
        <taxon>Lophotrochozoa</taxon>
        <taxon>Annelida</taxon>
        <taxon>Polychaeta</taxon>
        <taxon>Sedentaria</taxon>
        <taxon>Scolecida</taxon>
        <taxon>Capitellidae</taxon>
        <taxon>Capitella</taxon>
    </lineage>
</organism>
<evidence type="ECO:0000256" key="5">
    <source>
        <dbReference type="SAM" id="SignalP"/>
    </source>
</evidence>
<dbReference type="Proteomes" id="UP000014760">
    <property type="component" value="Unassembled WGS sequence"/>
</dbReference>
<evidence type="ECO:0000256" key="4">
    <source>
        <dbReference type="ARBA" id="ARBA00023180"/>
    </source>
</evidence>
<gene>
    <name evidence="6" type="ORF">CAPTEDRAFT_194849</name>
</gene>
<evidence type="ECO:0000313" key="6">
    <source>
        <dbReference type="EMBL" id="ELT87207.1"/>
    </source>
</evidence>
<dbReference type="AlphaFoldDB" id="R7T3C6"/>
<reference evidence="8" key="1">
    <citation type="submission" date="2012-12" db="EMBL/GenBank/DDBJ databases">
        <authorList>
            <person name="Hellsten U."/>
            <person name="Grimwood J."/>
            <person name="Chapman J.A."/>
            <person name="Shapiro H."/>
            <person name="Aerts A."/>
            <person name="Otillar R.P."/>
            <person name="Terry A.Y."/>
            <person name="Boore J.L."/>
            <person name="Simakov O."/>
            <person name="Marletaz F."/>
            <person name="Cho S.-J."/>
            <person name="Edsinger-Gonzales E."/>
            <person name="Havlak P."/>
            <person name="Kuo D.-H."/>
            <person name="Larsson T."/>
            <person name="Lv J."/>
            <person name="Arendt D."/>
            <person name="Savage R."/>
            <person name="Osoegawa K."/>
            <person name="de Jong P."/>
            <person name="Lindberg D.R."/>
            <person name="Seaver E.C."/>
            <person name="Weisblat D.A."/>
            <person name="Putnam N.H."/>
            <person name="Grigoriev I.V."/>
            <person name="Rokhsar D.S."/>
        </authorList>
    </citation>
    <scope>NUCLEOTIDE SEQUENCE</scope>
    <source>
        <strain evidence="8">I ESC-2004</strain>
    </source>
</reference>
<dbReference type="EMBL" id="AMQN01003671">
    <property type="status" value="NOT_ANNOTATED_CDS"/>
    <property type="molecule type" value="Genomic_DNA"/>
</dbReference>
<evidence type="ECO:0000256" key="3">
    <source>
        <dbReference type="ARBA" id="ARBA00023157"/>
    </source>
</evidence>